<dbReference type="InterPro" id="IPR009942">
    <property type="entry name" value="DUF1474"/>
</dbReference>
<feature type="domain" description="TscT toxin" evidence="1">
    <location>
        <begin position="1"/>
        <end position="97"/>
    </location>
</feature>
<proteinExistence type="predicted"/>
<organism evidence="2 3">
    <name type="scientific">Staphylococcus aureus</name>
    <dbReference type="NCBI Taxonomy" id="1280"/>
    <lineage>
        <taxon>Bacteria</taxon>
        <taxon>Bacillati</taxon>
        <taxon>Bacillota</taxon>
        <taxon>Bacilli</taxon>
        <taxon>Bacillales</taxon>
        <taxon>Staphylococcaceae</taxon>
        <taxon>Staphylococcus</taxon>
    </lineage>
</organism>
<comment type="caution">
    <text evidence="2">The sequence shown here is derived from an EMBL/GenBank/DDBJ whole genome shotgun (WGS) entry which is preliminary data.</text>
</comment>
<dbReference type="AlphaFoldDB" id="A0A8G2HYN6"/>
<accession>A0A8G2HYN6</accession>
<evidence type="ECO:0000259" key="1">
    <source>
        <dbReference type="Pfam" id="PF07342"/>
    </source>
</evidence>
<dbReference type="Pfam" id="PF07342">
    <property type="entry name" value="TscT"/>
    <property type="match status" value="1"/>
</dbReference>
<gene>
    <name evidence="2" type="ORF">NCTC7972_01548</name>
</gene>
<name>A0A8G2HYN6_STAAU</name>
<sequence length="99" mass="11991">MNWEIKNLMCDLKILKEKFEDLKDNHGSHFEDLYIHEPNHTLNKDDVIKEGLSYHERRIHNNQMFDLFHLYIEQFDNIIEKFHELEKASSFADQSQDNA</sequence>
<dbReference type="NCBIfam" id="NF047366">
    <property type="entry name" value="TscT"/>
    <property type="match status" value="1"/>
</dbReference>
<evidence type="ECO:0000313" key="3">
    <source>
        <dbReference type="Proteomes" id="UP000254224"/>
    </source>
</evidence>
<evidence type="ECO:0000313" key="2">
    <source>
        <dbReference type="EMBL" id="SUK18007.1"/>
    </source>
</evidence>
<dbReference type="Proteomes" id="UP000254224">
    <property type="component" value="Unassembled WGS sequence"/>
</dbReference>
<dbReference type="EMBL" id="UHAI01000002">
    <property type="protein sequence ID" value="SUK18007.1"/>
    <property type="molecule type" value="Genomic_DNA"/>
</dbReference>
<dbReference type="RefSeq" id="WP_001103958.1">
    <property type="nucleotide sequence ID" value="NZ_BAABRD010000001.1"/>
</dbReference>
<protein>
    <submittedName>
        <fullName evidence="2">Pathogenicity island protein Orf16</fullName>
    </submittedName>
</protein>
<reference evidence="2 3" key="1">
    <citation type="submission" date="2018-06" db="EMBL/GenBank/DDBJ databases">
        <authorList>
            <consortium name="Pathogen Informatics"/>
            <person name="Doyle S."/>
        </authorList>
    </citation>
    <scope>NUCLEOTIDE SEQUENCE [LARGE SCALE GENOMIC DNA]</scope>
    <source>
        <strain evidence="2 3">NCTC7972</strain>
    </source>
</reference>